<dbReference type="PROSITE" id="PS51212">
    <property type="entry name" value="WSC"/>
    <property type="match status" value="1"/>
</dbReference>
<feature type="domain" description="WSC" evidence="3">
    <location>
        <begin position="31"/>
        <end position="122"/>
    </location>
</feature>
<accession>A0AA40K913</accession>
<dbReference type="Proteomes" id="UP001172155">
    <property type="component" value="Unassembled WGS sequence"/>
</dbReference>
<organism evidence="4 5">
    <name type="scientific">Schizothecium vesticola</name>
    <dbReference type="NCBI Taxonomy" id="314040"/>
    <lineage>
        <taxon>Eukaryota</taxon>
        <taxon>Fungi</taxon>
        <taxon>Dikarya</taxon>
        <taxon>Ascomycota</taxon>
        <taxon>Pezizomycotina</taxon>
        <taxon>Sordariomycetes</taxon>
        <taxon>Sordariomycetidae</taxon>
        <taxon>Sordariales</taxon>
        <taxon>Schizotheciaceae</taxon>
        <taxon>Schizothecium</taxon>
    </lineage>
</organism>
<dbReference type="Pfam" id="PF01822">
    <property type="entry name" value="WSC"/>
    <property type="match status" value="1"/>
</dbReference>
<feature type="signal peptide" evidence="2">
    <location>
        <begin position="1"/>
        <end position="19"/>
    </location>
</feature>
<evidence type="ECO:0000256" key="1">
    <source>
        <dbReference type="SAM" id="Phobius"/>
    </source>
</evidence>
<gene>
    <name evidence="4" type="ORF">B0T18DRAFT_428246</name>
</gene>
<keyword evidence="1" id="KW-0812">Transmembrane</keyword>
<feature type="chain" id="PRO_5041470800" description="WSC domain-containing protein" evidence="2">
    <location>
        <begin position="20"/>
        <end position="259"/>
    </location>
</feature>
<comment type="caution">
    <text evidence="4">The sequence shown here is derived from an EMBL/GenBank/DDBJ whole genome shotgun (WGS) entry which is preliminary data.</text>
</comment>
<sequence length="259" mass="27432">MLSIQYLGLALLAATGAVAITNQAEKPQLNVETTYGCYNNKGDLVTQGTNIYNSKGGCATETCKPLNYTVAATMGGNECYCGFNYPSKKNKIDDSECDIPCVGYPLLEACGGIMKWTVYNTGLTLAVVAVDEAAPTAVGSGSDAESTKPAPTAAQTTVLVTPPPKEEKSTNTGAVAGGVVVGVLAVASVIGGILFYLRRKRNREIEEEHHRNAVNSFTGKTPSITDSRLDPVMAQRRMSDGSIADNHDYSRKILRVTNA</sequence>
<name>A0AA40K913_9PEZI</name>
<dbReference type="SMART" id="SM00321">
    <property type="entry name" value="WSC"/>
    <property type="match status" value="1"/>
</dbReference>
<dbReference type="AlphaFoldDB" id="A0AA40K913"/>
<keyword evidence="5" id="KW-1185">Reference proteome</keyword>
<evidence type="ECO:0000259" key="3">
    <source>
        <dbReference type="PROSITE" id="PS51212"/>
    </source>
</evidence>
<keyword evidence="1" id="KW-0472">Membrane</keyword>
<feature type="transmembrane region" description="Helical" evidence="1">
    <location>
        <begin position="174"/>
        <end position="197"/>
    </location>
</feature>
<protein>
    <recommendedName>
        <fullName evidence="3">WSC domain-containing protein</fullName>
    </recommendedName>
</protein>
<proteinExistence type="predicted"/>
<keyword evidence="2" id="KW-0732">Signal</keyword>
<evidence type="ECO:0000256" key="2">
    <source>
        <dbReference type="SAM" id="SignalP"/>
    </source>
</evidence>
<dbReference type="EMBL" id="JAUKUD010000003">
    <property type="protein sequence ID" value="KAK0750270.1"/>
    <property type="molecule type" value="Genomic_DNA"/>
</dbReference>
<reference evidence="4" key="1">
    <citation type="submission" date="2023-06" db="EMBL/GenBank/DDBJ databases">
        <title>Genome-scale phylogeny and comparative genomics of the fungal order Sordariales.</title>
        <authorList>
            <consortium name="Lawrence Berkeley National Laboratory"/>
            <person name="Hensen N."/>
            <person name="Bonometti L."/>
            <person name="Westerberg I."/>
            <person name="Brannstrom I.O."/>
            <person name="Guillou S."/>
            <person name="Cros-Aarteil S."/>
            <person name="Calhoun S."/>
            <person name="Haridas S."/>
            <person name="Kuo A."/>
            <person name="Mondo S."/>
            <person name="Pangilinan J."/>
            <person name="Riley R."/>
            <person name="LaButti K."/>
            <person name="Andreopoulos B."/>
            <person name="Lipzen A."/>
            <person name="Chen C."/>
            <person name="Yanf M."/>
            <person name="Daum C."/>
            <person name="Ng V."/>
            <person name="Clum A."/>
            <person name="Steindorff A."/>
            <person name="Ohm R."/>
            <person name="Martin F."/>
            <person name="Silar P."/>
            <person name="Natvig D."/>
            <person name="Lalanne C."/>
            <person name="Gautier V."/>
            <person name="Ament-velasquez S.L."/>
            <person name="Kruys A."/>
            <person name="Hutchinson M.I."/>
            <person name="Powell A.J."/>
            <person name="Barry K."/>
            <person name="Miller A.N."/>
            <person name="Grigoriev I.V."/>
            <person name="Debuchy R."/>
            <person name="Gladieux P."/>
            <person name="Thoren M.H."/>
            <person name="Johannesson H."/>
        </authorList>
    </citation>
    <scope>NUCLEOTIDE SEQUENCE</scope>
    <source>
        <strain evidence="4">SMH3187-1</strain>
    </source>
</reference>
<evidence type="ECO:0000313" key="4">
    <source>
        <dbReference type="EMBL" id="KAK0750270.1"/>
    </source>
</evidence>
<evidence type="ECO:0000313" key="5">
    <source>
        <dbReference type="Proteomes" id="UP001172155"/>
    </source>
</evidence>
<dbReference type="InterPro" id="IPR002889">
    <property type="entry name" value="WSC_carb-bd"/>
</dbReference>
<keyword evidence="1" id="KW-1133">Transmembrane helix</keyword>